<dbReference type="HOGENOM" id="CLU_121187_0_0_1"/>
<sequence length="194" mass="23051">MPPLNLTKKLKPARKAWRSFTNKVRSKLHNFHVPSSIKAASHRFLEFCTLRLFAPLRKCFLSKYSSSRPRRYEYNHLYHYQHYQNQLHKNRKVIYIDQLYAEPMSMQAKHVEPEAESSRRNEVVGDKVLRSKGKEDESSVYSIEDAWNAIVARSPHLRGVDERADEFIDKFHEDRKLEKERSDLDFQEMLARSA</sequence>
<keyword evidence="2" id="KW-1185">Reference proteome</keyword>
<protein>
    <recommendedName>
        <fullName evidence="3">Cotton fiber protein</fullName>
    </recommendedName>
</protein>
<dbReference type="AlphaFoldDB" id="A0A061ELX0"/>
<gene>
    <name evidence="1" type="ORF">TCM_020892</name>
</gene>
<proteinExistence type="predicted"/>
<organism evidence="1 2">
    <name type="scientific">Theobroma cacao</name>
    <name type="common">Cacao</name>
    <name type="synonym">Cocoa</name>
    <dbReference type="NCBI Taxonomy" id="3641"/>
    <lineage>
        <taxon>Eukaryota</taxon>
        <taxon>Viridiplantae</taxon>
        <taxon>Streptophyta</taxon>
        <taxon>Embryophyta</taxon>
        <taxon>Tracheophyta</taxon>
        <taxon>Spermatophyta</taxon>
        <taxon>Magnoliopsida</taxon>
        <taxon>eudicotyledons</taxon>
        <taxon>Gunneridae</taxon>
        <taxon>Pentapetalae</taxon>
        <taxon>rosids</taxon>
        <taxon>malvids</taxon>
        <taxon>Malvales</taxon>
        <taxon>Malvaceae</taxon>
        <taxon>Byttnerioideae</taxon>
        <taxon>Theobroma</taxon>
    </lineage>
</organism>
<dbReference type="InterPro" id="IPR008480">
    <property type="entry name" value="DUF761_pln"/>
</dbReference>
<dbReference type="EMBL" id="CM001882">
    <property type="protein sequence ID" value="EOY06045.1"/>
    <property type="molecule type" value="Genomic_DNA"/>
</dbReference>
<evidence type="ECO:0000313" key="1">
    <source>
        <dbReference type="EMBL" id="EOY06045.1"/>
    </source>
</evidence>
<name>A0A061ELX0_THECC</name>
<dbReference type="Gramene" id="EOY06045">
    <property type="protein sequence ID" value="EOY06045"/>
    <property type="gene ID" value="TCM_020892"/>
</dbReference>
<dbReference type="Pfam" id="PF05553">
    <property type="entry name" value="DUF761"/>
    <property type="match status" value="1"/>
</dbReference>
<dbReference type="Proteomes" id="UP000026915">
    <property type="component" value="Chromosome 4"/>
</dbReference>
<evidence type="ECO:0000313" key="2">
    <source>
        <dbReference type="Proteomes" id="UP000026915"/>
    </source>
</evidence>
<reference evidence="1 2" key="1">
    <citation type="journal article" date="2013" name="Genome Biol.">
        <title>The genome sequence of the most widely cultivated cacao type and its use to identify candidate genes regulating pod color.</title>
        <authorList>
            <person name="Motamayor J.C."/>
            <person name="Mockaitis K."/>
            <person name="Schmutz J."/>
            <person name="Haiminen N."/>
            <person name="Iii D.L."/>
            <person name="Cornejo O."/>
            <person name="Findley S.D."/>
            <person name="Zheng P."/>
            <person name="Utro F."/>
            <person name="Royaert S."/>
            <person name="Saski C."/>
            <person name="Jenkins J."/>
            <person name="Podicheti R."/>
            <person name="Zhao M."/>
            <person name="Scheffler B.E."/>
            <person name="Stack J.C."/>
            <person name="Feltus F.A."/>
            <person name="Mustiga G.M."/>
            <person name="Amores F."/>
            <person name="Phillips W."/>
            <person name="Marelli J.P."/>
            <person name="May G.D."/>
            <person name="Shapiro H."/>
            <person name="Ma J."/>
            <person name="Bustamante C.D."/>
            <person name="Schnell R.J."/>
            <person name="Main D."/>
            <person name="Gilbert D."/>
            <person name="Parida L."/>
            <person name="Kuhn D.N."/>
        </authorList>
    </citation>
    <scope>NUCLEOTIDE SEQUENCE [LARGE SCALE GENOMIC DNA]</scope>
    <source>
        <strain evidence="2">cv. Matina 1-6</strain>
    </source>
</reference>
<accession>A0A061ELX0</accession>
<dbReference type="eggNOG" id="ENOG502S2SU">
    <property type="taxonomic scope" value="Eukaryota"/>
</dbReference>
<dbReference type="InParanoid" id="A0A061ELX0"/>
<evidence type="ECO:0008006" key="3">
    <source>
        <dbReference type="Google" id="ProtNLM"/>
    </source>
</evidence>
<dbReference type="OMA" id="AAIHIDE"/>